<evidence type="ECO:0000313" key="4">
    <source>
        <dbReference type="Proteomes" id="UP000178392"/>
    </source>
</evidence>
<feature type="domain" description="Penicillin-binding protein transpeptidase" evidence="2">
    <location>
        <begin position="221"/>
        <end position="528"/>
    </location>
</feature>
<evidence type="ECO:0000256" key="1">
    <source>
        <dbReference type="SAM" id="Phobius"/>
    </source>
</evidence>
<keyword evidence="1" id="KW-0812">Transmembrane</keyword>
<dbReference type="GO" id="GO:0071555">
    <property type="term" value="P:cell wall organization"/>
    <property type="evidence" value="ECO:0007669"/>
    <property type="project" value="TreeGrafter"/>
</dbReference>
<dbReference type="InterPro" id="IPR050515">
    <property type="entry name" value="Beta-lactam/transpept"/>
</dbReference>
<dbReference type="InterPro" id="IPR036138">
    <property type="entry name" value="PBP_dimer_sf"/>
</dbReference>
<dbReference type="PANTHER" id="PTHR30627">
    <property type="entry name" value="PEPTIDOGLYCAN D,D-TRANSPEPTIDASE"/>
    <property type="match status" value="1"/>
</dbReference>
<dbReference type="AlphaFoldDB" id="A0A1F6EEY9"/>
<protein>
    <recommendedName>
        <fullName evidence="2">Penicillin-binding protein transpeptidase domain-containing protein</fullName>
    </recommendedName>
</protein>
<dbReference type="Gene3D" id="3.90.1310.10">
    <property type="entry name" value="Penicillin-binding protein 2a (Domain 2)"/>
    <property type="match status" value="1"/>
</dbReference>
<dbReference type="Proteomes" id="UP000178392">
    <property type="component" value="Unassembled WGS sequence"/>
</dbReference>
<evidence type="ECO:0000259" key="2">
    <source>
        <dbReference type="Pfam" id="PF00905"/>
    </source>
</evidence>
<name>A0A1F6EEY9_9BACT</name>
<reference evidence="3 4" key="1">
    <citation type="journal article" date="2016" name="Nat. Commun.">
        <title>Thousands of microbial genomes shed light on interconnected biogeochemical processes in an aquifer system.</title>
        <authorList>
            <person name="Anantharaman K."/>
            <person name="Brown C.T."/>
            <person name="Hug L.A."/>
            <person name="Sharon I."/>
            <person name="Castelle C.J."/>
            <person name="Probst A.J."/>
            <person name="Thomas B.C."/>
            <person name="Singh A."/>
            <person name="Wilkins M.J."/>
            <person name="Karaoz U."/>
            <person name="Brodie E.L."/>
            <person name="Williams K.H."/>
            <person name="Hubbard S.S."/>
            <person name="Banfield J.F."/>
        </authorList>
    </citation>
    <scope>NUCLEOTIDE SEQUENCE [LARGE SCALE GENOMIC DNA]</scope>
</reference>
<dbReference type="GO" id="GO:0008658">
    <property type="term" value="F:penicillin binding"/>
    <property type="evidence" value="ECO:0007669"/>
    <property type="project" value="InterPro"/>
</dbReference>
<evidence type="ECO:0000313" key="3">
    <source>
        <dbReference type="EMBL" id="OGG72225.1"/>
    </source>
</evidence>
<comment type="caution">
    <text evidence="3">The sequence shown here is derived from an EMBL/GenBank/DDBJ whole genome shotgun (WGS) entry which is preliminary data.</text>
</comment>
<dbReference type="SUPFAM" id="SSF56519">
    <property type="entry name" value="Penicillin binding protein dimerisation domain"/>
    <property type="match status" value="1"/>
</dbReference>
<gene>
    <name evidence="3" type="ORF">A3E65_00635</name>
</gene>
<dbReference type="GO" id="GO:0071972">
    <property type="term" value="F:peptidoglycan L,D-transpeptidase activity"/>
    <property type="evidence" value="ECO:0007669"/>
    <property type="project" value="TreeGrafter"/>
</dbReference>
<accession>A0A1F6EEY9</accession>
<dbReference type="GO" id="GO:0005886">
    <property type="term" value="C:plasma membrane"/>
    <property type="evidence" value="ECO:0007669"/>
    <property type="project" value="TreeGrafter"/>
</dbReference>
<dbReference type="InterPro" id="IPR001460">
    <property type="entry name" value="PCN-bd_Tpept"/>
</dbReference>
<keyword evidence="1" id="KW-0472">Membrane</keyword>
<keyword evidence="1" id="KW-1133">Transmembrane helix</keyword>
<organism evidence="3 4">
    <name type="scientific">Candidatus Kaiserbacteria bacterium RIFCSPHIGHO2_12_FULL_56_13</name>
    <dbReference type="NCBI Taxonomy" id="1798505"/>
    <lineage>
        <taxon>Bacteria</taxon>
        <taxon>Candidatus Kaiseribacteriota</taxon>
    </lineage>
</organism>
<feature type="transmembrane region" description="Helical" evidence="1">
    <location>
        <begin position="44"/>
        <end position="64"/>
    </location>
</feature>
<dbReference type="Pfam" id="PF00905">
    <property type="entry name" value="Transpeptidase"/>
    <property type="match status" value="1"/>
</dbReference>
<dbReference type="InterPro" id="IPR012338">
    <property type="entry name" value="Beta-lactam/transpept-like"/>
</dbReference>
<dbReference type="EMBL" id="MFLS01000013">
    <property type="protein sequence ID" value="OGG72225.1"/>
    <property type="molecule type" value="Genomic_DNA"/>
</dbReference>
<dbReference type="Gene3D" id="3.40.710.10">
    <property type="entry name" value="DD-peptidase/beta-lactamase superfamily"/>
    <property type="match status" value="1"/>
</dbReference>
<proteinExistence type="predicted"/>
<sequence length="555" mass="59222">MWRRPRPRDPEIAPDEIFLDAANTPSFDRARFEGRLERPLGETAFAFLSIALVFAFILLLGQAWNLQVRQGSAYAAQSERNSLSSQVIFTNRGVITDVNGVVLVGNETASEGRVERVYAAPGFGVLLGHVSYPKKDASGNYYDTLITGLAGIEASFNEMLAGENGTILIERDALGEVHSQGIINPPINGTDLALSIDSRAQEALYDAVSSLADQVPFLGGAGILMDASTGAVRALVSYPEYDPNVLSGGGPAETIAAYNASSRKPYLNRAVSGLYAPGSIVKPFEATGALTDGTITPSVTVNSTGSISVPNPYDPSRPTVFKDWRALGVLDLREAIAWSSDIYFYAVGGGLGNVRGLGIERLAYWYRAFGLESPTGIELPSESAGFIPTPAWKETTYDEIWRIGDTYHTAIGQYAMQVTPIAVARAVAAIANGGKLVKPTLLKDAQLSGESLTVDADALRVVREGMRLAVTLGTASGLASLEGIVHAAAKTGTAQTGAKNEYYNSWAVGFFPYEDPKYVFMVVMERGPAGNPTGGVYIVQQFLTALSQAAPEYFD</sequence>
<dbReference type="PANTHER" id="PTHR30627:SF2">
    <property type="entry name" value="PEPTIDOGLYCAN D,D-TRANSPEPTIDASE MRDA"/>
    <property type="match status" value="1"/>
</dbReference>
<dbReference type="SUPFAM" id="SSF56601">
    <property type="entry name" value="beta-lactamase/transpeptidase-like"/>
    <property type="match status" value="1"/>
</dbReference>